<name>A0ABN7VP36_GIGMA</name>
<gene>
    <name evidence="2" type="ORF">GMARGA_LOCUS21098</name>
</gene>
<sequence length="282" mass="31920">MANEHWEEINEWDIEEDIELAQRITVHTVHHSSMSDDESEDSEYQLVQAHKHPTYAAAAKWGGRNKKTNLININDEIINNINEVEETDKKKTVKGVVLGAPIATSEIPNSTVSAENNILKGDNTDYEDIKSTSFDSLQVIESSDRETSKSSTRRHNTKVHKIQSKRLLNQLVNSTDLELNEGAVRGDTNRDPEFTKYKLLKKTMRAKNNGTSKSKAERKNGMEKLHDLSTYTSSEKSSLESSNTYKHESDCIVISLSEVIYQNKEYNSSFEVALNSEEVIPT</sequence>
<protein>
    <submittedName>
        <fullName evidence="2">24827_t:CDS:1</fullName>
    </submittedName>
</protein>
<evidence type="ECO:0000313" key="2">
    <source>
        <dbReference type="EMBL" id="CAG8790080.1"/>
    </source>
</evidence>
<feature type="non-terminal residue" evidence="2">
    <location>
        <position position="282"/>
    </location>
</feature>
<dbReference type="EMBL" id="CAJVQB010019152">
    <property type="protein sequence ID" value="CAG8790080.1"/>
    <property type="molecule type" value="Genomic_DNA"/>
</dbReference>
<feature type="compositionally biased region" description="Basic and acidic residues" evidence="1">
    <location>
        <begin position="214"/>
        <end position="227"/>
    </location>
</feature>
<comment type="caution">
    <text evidence="2">The sequence shown here is derived from an EMBL/GenBank/DDBJ whole genome shotgun (WGS) entry which is preliminary data.</text>
</comment>
<evidence type="ECO:0000256" key="1">
    <source>
        <dbReference type="SAM" id="MobiDB-lite"/>
    </source>
</evidence>
<feature type="compositionally biased region" description="Basic residues" evidence="1">
    <location>
        <begin position="151"/>
        <end position="160"/>
    </location>
</feature>
<accession>A0ABN7VP36</accession>
<reference evidence="2 3" key="1">
    <citation type="submission" date="2021-06" db="EMBL/GenBank/DDBJ databases">
        <authorList>
            <person name="Kallberg Y."/>
            <person name="Tangrot J."/>
            <person name="Rosling A."/>
        </authorList>
    </citation>
    <scope>NUCLEOTIDE SEQUENCE [LARGE SCALE GENOMIC DNA]</scope>
    <source>
        <strain evidence="2 3">120-4 pot B 10/14</strain>
    </source>
</reference>
<feature type="region of interest" description="Disordered" evidence="1">
    <location>
        <begin position="207"/>
        <end position="242"/>
    </location>
</feature>
<feature type="compositionally biased region" description="Low complexity" evidence="1">
    <location>
        <begin position="228"/>
        <end position="242"/>
    </location>
</feature>
<keyword evidence="3" id="KW-1185">Reference proteome</keyword>
<feature type="region of interest" description="Disordered" evidence="1">
    <location>
        <begin position="141"/>
        <end position="160"/>
    </location>
</feature>
<organism evidence="2 3">
    <name type="scientific">Gigaspora margarita</name>
    <dbReference type="NCBI Taxonomy" id="4874"/>
    <lineage>
        <taxon>Eukaryota</taxon>
        <taxon>Fungi</taxon>
        <taxon>Fungi incertae sedis</taxon>
        <taxon>Mucoromycota</taxon>
        <taxon>Glomeromycotina</taxon>
        <taxon>Glomeromycetes</taxon>
        <taxon>Diversisporales</taxon>
        <taxon>Gigasporaceae</taxon>
        <taxon>Gigaspora</taxon>
    </lineage>
</organism>
<dbReference type="Proteomes" id="UP000789901">
    <property type="component" value="Unassembled WGS sequence"/>
</dbReference>
<evidence type="ECO:0000313" key="3">
    <source>
        <dbReference type="Proteomes" id="UP000789901"/>
    </source>
</evidence>
<proteinExistence type="predicted"/>